<keyword evidence="4" id="KW-1185">Reference proteome</keyword>
<evidence type="ECO:0000313" key="2">
    <source>
        <dbReference type="EMBL" id="KGA98897.1"/>
    </source>
</evidence>
<dbReference type="Proteomes" id="UP000002754">
    <property type="component" value="Unassembled WGS sequence"/>
</dbReference>
<organism evidence="2 4">
    <name type="scientific">Alkalihalobacillus alcalophilus ATCC 27647 = CGMCC 1.3604</name>
    <dbReference type="NCBI Taxonomy" id="1218173"/>
    <lineage>
        <taxon>Bacteria</taxon>
        <taxon>Bacillati</taxon>
        <taxon>Bacillota</taxon>
        <taxon>Bacilli</taxon>
        <taxon>Bacillales</taxon>
        <taxon>Bacillaceae</taxon>
        <taxon>Alkalihalobacillus</taxon>
    </lineage>
</organism>
<reference evidence="2 4" key="1">
    <citation type="journal article" date="2014" name="Genome Announc.">
        <title>Draft Genome Sequence of Bacillus alcalophilus AV1934, a Classic Alkaliphile Isolated from Human Feces in 1934.</title>
        <authorList>
            <person name="Attie O."/>
            <person name="Jayaprakash A."/>
            <person name="Shah H."/>
            <person name="Paulsen I.T."/>
            <person name="Morino M."/>
            <person name="Takahashi Y."/>
            <person name="Narumi I."/>
            <person name="Sachidanandam R."/>
            <person name="Satoh K."/>
            <person name="Ito M."/>
            <person name="Krulwich T.A."/>
        </authorList>
    </citation>
    <scope>NUCLEOTIDE SEQUENCE [LARGE SCALE GENOMIC DNA]</scope>
    <source>
        <strain evidence="2 4">AV1934</strain>
    </source>
</reference>
<dbReference type="EMBL" id="ALPT02000004">
    <property type="protein sequence ID" value="KGA98897.1"/>
    <property type="molecule type" value="Genomic_DNA"/>
</dbReference>
<protein>
    <submittedName>
        <fullName evidence="2">Uncharacterized protein</fullName>
    </submittedName>
</protein>
<keyword evidence="1" id="KW-0472">Membrane</keyword>
<keyword evidence="1" id="KW-1133">Transmembrane helix</keyword>
<dbReference type="InterPro" id="IPR049971">
    <property type="entry name" value="CLC_0170-like"/>
</dbReference>
<evidence type="ECO:0000313" key="5">
    <source>
        <dbReference type="Proteomes" id="UP000297014"/>
    </source>
</evidence>
<dbReference type="RefSeq" id="WP_003324566.1">
    <property type="nucleotide sequence ID" value="NZ_ALPT02000004.1"/>
</dbReference>
<feature type="transmembrane region" description="Helical" evidence="1">
    <location>
        <begin position="40"/>
        <end position="62"/>
    </location>
</feature>
<dbReference type="NCBIfam" id="NF042414">
    <property type="entry name" value="CLC_0170_fam"/>
    <property type="match status" value="1"/>
</dbReference>
<keyword evidence="1" id="KW-0812">Transmembrane</keyword>
<name>A0A094YZB6_ALKAL</name>
<evidence type="ECO:0000256" key="1">
    <source>
        <dbReference type="SAM" id="Phobius"/>
    </source>
</evidence>
<evidence type="ECO:0000313" key="3">
    <source>
        <dbReference type="EMBL" id="THG91657.1"/>
    </source>
</evidence>
<dbReference type="Proteomes" id="UP000297014">
    <property type="component" value="Unassembled WGS sequence"/>
</dbReference>
<sequence length="69" mass="8366">MWNIDYMYYLISVFIITGFLTLTMDLKIYKMAKIKKEQKATIVLGFMNVVTGFVLLVIWLLYQNWFMWI</sequence>
<accession>A0A094YZB6</accession>
<dbReference type="AlphaFoldDB" id="A0A094YZB6"/>
<evidence type="ECO:0000313" key="4">
    <source>
        <dbReference type="Proteomes" id="UP000002754"/>
    </source>
</evidence>
<comment type="caution">
    <text evidence="2">The sequence shown here is derived from an EMBL/GenBank/DDBJ whole genome shotgun (WGS) entry which is preliminary data.</text>
</comment>
<dbReference type="eggNOG" id="ENOG5030DJX">
    <property type="taxonomic scope" value="Bacteria"/>
</dbReference>
<gene>
    <name evidence="3" type="ORF">AJ85_03505</name>
    <name evidence="2" type="ORF">BALCAV_0202135</name>
</gene>
<proteinExistence type="predicted"/>
<reference evidence="3 5" key="2">
    <citation type="submission" date="2014-01" db="EMBL/GenBank/DDBJ databases">
        <title>Draft genome sequencing of Bacillus alcalophilus CGMCC 1.3604.</title>
        <authorList>
            <person name="Yang J."/>
            <person name="Diao L."/>
            <person name="Yang S."/>
        </authorList>
    </citation>
    <scope>NUCLEOTIDE SEQUENCE [LARGE SCALE GENOMIC DNA]</scope>
    <source>
        <strain evidence="3 5">CGMCC 1.3604</strain>
    </source>
</reference>
<dbReference type="EMBL" id="JALP01000059">
    <property type="protein sequence ID" value="THG91657.1"/>
    <property type="molecule type" value="Genomic_DNA"/>
</dbReference>
<feature type="transmembrane region" description="Helical" evidence="1">
    <location>
        <begin position="6"/>
        <end position="28"/>
    </location>
</feature>